<evidence type="ECO:0000313" key="1">
    <source>
        <dbReference type="EMBL" id="BAM04306.1"/>
    </source>
</evidence>
<organism evidence="1 2">
    <name type="scientific">Phycisphaera mikurensis (strain NBRC 102666 / KCTC 22515 / FYK2301M01)</name>
    <dbReference type="NCBI Taxonomy" id="1142394"/>
    <lineage>
        <taxon>Bacteria</taxon>
        <taxon>Pseudomonadati</taxon>
        <taxon>Planctomycetota</taxon>
        <taxon>Phycisphaerae</taxon>
        <taxon>Phycisphaerales</taxon>
        <taxon>Phycisphaeraceae</taxon>
        <taxon>Phycisphaera</taxon>
    </lineage>
</organism>
<dbReference type="KEGG" id="phm:PSMK_21470"/>
<protein>
    <submittedName>
        <fullName evidence="1">Uncharacterized protein</fullName>
    </submittedName>
</protein>
<evidence type="ECO:0000313" key="2">
    <source>
        <dbReference type="Proteomes" id="UP000007881"/>
    </source>
</evidence>
<dbReference type="AlphaFoldDB" id="I0IGB8"/>
<dbReference type="Proteomes" id="UP000007881">
    <property type="component" value="Chromosome"/>
</dbReference>
<sequence>MIHTGRRLSSVLFQVRGLMFFRGQLPVEPTLSVVSSRTTGTMNPDDDAAMAGLWRWLRSSMKV</sequence>
<gene>
    <name evidence="1" type="ordered locus">PSMK_21470</name>
</gene>
<accession>I0IGB8</accession>
<proteinExistence type="predicted"/>
<dbReference type="STRING" id="1142394.PSMK_21470"/>
<reference evidence="1 2" key="1">
    <citation type="submission" date="2012-02" db="EMBL/GenBank/DDBJ databases">
        <title>Complete genome sequence of Phycisphaera mikurensis NBRC 102666.</title>
        <authorList>
            <person name="Ankai A."/>
            <person name="Hosoyama A."/>
            <person name="Terui Y."/>
            <person name="Sekine M."/>
            <person name="Fukai R."/>
            <person name="Kato Y."/>
            <person name="Nakamura S."/>
            <person name="Yamada-Narita S."/>
            <person name="Kawakoshi A."/>
            <person name="Fukunaga Y."/>
            <person name="Yamazaki S."/>
            <person name="Fujita N."/>
        </authorList>
    </citation>
    <scope>NUCLEOTIDE SEQUENCE [LARGE SCALE GENOMIC DNA]</scope>
    <source>
        <strain evidence="2">NBRC 102666 / KCTC 22515 / FYK2301M01</strain>
    </source>
</reference>
<dbReference type="HOGENOM" id="CLU_2881999_0_0_0"/>
<dbReference type="EMBL" id="AP012338">
    <property type="protein sequence ID" value="BAM04306.1"/>
    <property type="molecule type" value="Genomic_DNA"/>
</dbReference>
<name>I0IGB8_PHYMF</name>
<keyword evidence="2" id="KW-1185">Reference proteome</keyword>